<dbReference type="CDD" id="cd00041">
    <property type="entry name" value="CUB"/>
    <property type="match status" value="1"/>
</dbReference>
<feature type="domain" description="CUB" evidence="3">
    <location>
        <begin position="109"/>
        <end position="265"/>
    </location>
</feature>
<dbReference type="SUPFAM" id="SSF49854">
    <property type="entry name" value="Spermadhesin, CUB domain"/>
    <property type="match status" value="1"/>
</dbReference>
<dbReference type="InterPro" id="IPR000859">
    <property type="entry name" value="CUB_dom"/>
</dbReference>
<dbReference type="InterPro" id="IPR035914">
    <property type="entry name" value="Sperma_CUB_dom_sf"/>
</dbReference>
<accession>A0A443SKQ6</accession>
<sequence>MVLIVGSIFSQKSKCENGFLQISEKSQHSMEKRDGEGKFCGQLMSRKAMFYSRGNNISVTISLTEGRGFYGQYLPMNVYLTYRFLAAKTVYNNNDFHSDFGMKLMSSNCDRVFEDCLPPRKCSVTSPNYPGIYPRNVTCNFLIQQMHRVPKGQKARIVIKQVCSRFAITESILNELFHQTNEYKISTFAGSSGSATGNKAKKGLLFDCELDVISIYDGPTDTAKKLLDFCGSGALPAILSSTHQILIVLKSGENNVLFDSRFQLDVEVKLFEQEQTLPTNLCDYVYNGASIRSGVIHSQTVQSNITCFYKFTSNNTWDRIWIYFVSYFVQDLKQRDTQEKCDSSRLTIVDKVNITFCEKSSPKICGRVFREGSYYPNIPCLHPQESYLSSGPEMLIAQKHSIMSNIYSFPAHFTAKFEFIDTEEFGEPIIGTLCDRRFLSYKYPKGVFRSTRNLFYYGRGGQRSISCSYHFVTNLKQRLTLTLTKLRLKTENCVQTRNQINNSYQCQLKSRNAKKRSTLIIVESLKSERINVGCFCNSINSSLVTFRFIGSEVVLNFTVTEMSSVEDFNDYAFEASFEFLAAIDCDSNALYTRNEREAEISFSVPSNYDFSQTELKCRWIIAAFPGKRLDLKVNGYKHTK</sequence>
<proteinExistence type="predicted"/>
<name>A0A443SKQ6_9ACAR</name>
<keyword evidence="1" id="KW-1015">Disulfide bond</keyword>
<dbReference type="AlphaFoldDB" id="A0A443SKQ6"/>
<dbReference type="PANTHER" id="PTHR47537">
    <property type="entry name" value="CUBILIN"/>
    <property type="match status" value="1"/>
</dbReference>
<protein>
    <recommendedName>
        <fullName evidence="3">CUB domain-containing protein</fullName>
    </recommendedName>
</protein>
<reference evidence="4 5" key="1">
    <citation type="journal article" date="2018" name="Gigascience">
        <title>Genomes of trombidid mites reveal novel predicted allergens and laterally-transferred genes associated with secondary metabolism.</title>
        <authorList>
            <person name="Dong X."/>
            <person name="Chaisiri K."/>
            <person name="Xia D."/>
            <person name="Armstrong S.D."/>
            <person name="Fang Y."/>
            <person name="Donnelly M.J."/>
            <person name="Kadowaki T."/>
            <person name="McGarry J.W."/>
            <person name="Darby A.C."/>
            <person name="Makepeace B.L."/>
        </authorList>
    </citation>
    <scope>NUCLEOTIDE SEQUENCE [LARGE SCALE GENOMIC DNA]</scope>
    <source>
        <strain evidence="4">UoL-UT</strain>
    </source>
</reference>
<organism evidence="4 5">
    <name type="scientific">Leptotrombidium deliense</name>
    <dbReference type="NCBI Taxonomy" id="299467"/>
    <lineage>
        <taxon>Eukaryota</taxon>
        <taxon>Metazoa</taxon>
        <taxon>Ecdysozoa</taxon>
        <taxon>Arthropoda</taxon>
        <taxon>Chelicerata</taxon>
        <taxon>Arachnida</taxon>
        <taxon>Acari</taxon>
        <taxon>Acariformes</taxon>
        <taxon>Trombidiformes</taxon>
        <taxon>Prostigmata</taxon>
        <taxon>Anystina</taxon>
        <taxon>Parasitengona</taxon>
        <taxon>Trombiculoidea</taxon>
        <taxon>Trombiculidae</taxon>
        <taxon>Leptotrombidium</taxon>
    </lineage>
</organism>
<evidence type="ECO:0000313" key="4">
    <source>
        <dbReference type="EMBL" id="RWS28111.1"/>
    </source>
</evidence>
<dbReference type="Proteomes" id="UP000288716">
    <property type="component" value="Unassembled WGS sequence"/>
</dbReference>
<dbReference type="EMBL" id="NCKV01001580">
    <property type="protein sequence ID" value="RWS28111.1"/>
    <property type="molecule type" value="Genomic_DNA"/>
</dbReference>
<dbReference type="STRING" id="299467.A0A443SKQ6"/>
<keyword evidence="5" id="KW-1185">Reference proteome</keyword>
<evidence type="ECO:0000256" key="1">
    <source>
        <dbReference type="ARBA" id="ARBA00023157"/>
    </source>
</evidence>
<dbReference type="VEuPathDB" id="VectorBase:LDEU003930"/>
<evidence type="ECO:0000313" key="5">
    <source>
        <dbReference type="Proteomes" id="UP000288716"/>
    </source>
</evidence>
<evidence type="ECO:0000259" key="3">
    <source>
        <dbReference type="PROSITE" id="PS01180"/>
    </source>
</evidence>
<dbReference type="OrthoDB" id="10037824at2759"/>
<dbReference type="PROSITE" id="PS01180">
    <property type="entry name" value="CUB"/>
    <property type="match status" value="1"/>
</dbReference>
<dbReference type="PANTHER" id="PTHR47537:SF3">
    <property type="entry name" value="CUB DOMAIN-CONTAINING PROTEIN"/>
    <property type="match status" value="1"/>
</dbReference>
<dbReference type="GO" id="GO:0005886">
    <property type="term" value="C:plasma membrane"/>
    <property type="evidence" value="ECO:0007669"/>
    <property type="project" value="TreeGrafter"/>
</dbReference>
<gene>
    <name evidence="4" type="ORF">B4U80_05830</name>
</gene>
<dbReference type="Gene3D" id="2.60.120.290">
    <property type="entry name" value="Spermadhesin, CUB domain"/>
    <property type="match status" value="1"/>
</dbReference>
<comment type="caution">
    <text evidence="2">Lacks conserved residue(s) required for the propagation of feature annotation.</text>
</comment>
<dbReference type="InterPro" id="IPR053207">
    <property type="entry name" value="Non-NMDA_GluR_Accessory"/>
</dbReference>
<comment type="caution">
    <text evidence="4">The sequence shown here is derived from an EMBL/GenBank/DDBJ whole genome shotgun (WGS) entry which is preliminary data.</text>
</comment>
<evidence type="ECO:0000256" key="2">
    <source>
        <dbReference type="PROSITE-ProRule" id="PRU00059"/>
    </source>
</evidence>
<dbReference type="SMART" id="SM00042">
    <property type="entry name" value="CUB"/>
    <property type="match status" value="1"/>
</dbReference>